<name>A0A563U673_9SPHI</name>
<dbReference type="InterPro" id="IPR023809">
    <property type="entry name" value="Thiopep_bacteriocin_synth_dom"/>
</dbReference>
<dbReference type="RefSeq" id="WP_146269828.1">
    <property type="nucleotide sequence ID" value="NZ_VOEI01000002.1"/>
</dbReference>
<dbReference type="Pfam" id="PF14028">
    <property type="entry name" value="Lant_dehydr_C"/>
    <property type="match status" value="1"/>
</dbReference>
<dbReference type="NCBIfam" id="TIGR03891">
    <property type="entry name" value="thiopep_ocin"/>
    <property type="match status" value="1"/>
</dbReference>
<organism evidence="3 4">
    <name type="scientific">Mucilaginibacter achroorhodeus</name>
    <dbReference type="NCBI Taxonomy" id="2599294"/>
    <lineage>
        <taxon>Bacteria</taxon>
        <taxon>Pseudomonadati</taxon>
        <taxon>Bacteroidota</taxon>
        <taxon>Sphingobacteriia</taxon>
        <taxon>Sphingobacteriales</taxon>
        <taxon>Sphingobacteriaceae</taxon>
        <taxon>Mucilaginibacter</taxon>
    </lineage>
</organism>
<dbReference type="OrthoDB" id="1273722at2"/>
<reference evidence="3 4" key="1">
    <citation type="submission" date="2019-07" db="EMBL/GenBank/DDBJ databases">
        <authorList>
            <person name="Kim J."/>
        </authorList>
    </citation>
    <scope>NUCLEOTIDE SEQUENCE [LARGE SCALE GENOMIC DNA]</scope>
    <source>
        <strain evidence="3 4">MJ1a</strain>
    </source>
</reference>
<evidence type="ECO:0000313" key="4">
    <source>
        <dbReference type="Proteomes" id="UP000318010"/>
    </source>
</evidence>
<dbReference type="EMBL" id="VOEI01000002">
    <property type="protein sequence ID" value="TWR26814.1"/>
    <property type="molecule type" value="Genomic_DNA"/>
</dbReference>
<protein>
    <recommendedName>
        <fullName evidence="5">Thiopeptide-type bacteriocin biosynthesis protein</fullName>
    </recommendedName>
</protein>
<dbReference type="InterPro" id="IPR006827">
    <property type="entry name" value="Lant_deHydtase_N"/>
</dbReference>
<dbReference type="AlphaFoldDB" id="A0A563U673"/>
<accession>A0A563U673</accession>
<feature type="domain" description="Lantibiotic dehydratase N-terminal" evidence="1">
    <location>
        <begin position="29"/>
        <end position="214"/>
    </location>
</feature>
<sequence>MELDFLPKILCRTPVFAQNSDFCIKRSTLYEYIRDASPELYRSLQKGDQKNDLIDMHTQDFAVWKYFNRARFRATPFGRLAAVSLIDLCRTPNFEASKIQLYADIDPVSVLDWDDLKKFDLLNKKASHIGENLQTNATAYAVHGHQRYLHLNAGSYELCEVVQRPEVNWILEQSRHTISANELISEGSRKFNTSKKTFAELLEKLIDIQLLWSDKSTNVIGSRKAESASDVSHNCQRYFLTERKVKVADYHEPLSAEIREAVDFLNKNLPYSENLSMSDFKTAFIKKFDLRFVPLNIALDPALGIKYAGFDLQFAQHGSMINEKIFAGQYSGQSSTTIGYDPVRRFILNEMCSGQHHVDLADMIAEESIEAPRLPNSISILYRKFRDKVVLQSIGGCTANQLLGRFSLTSDAIEDFCLQIAELEQHSNPGIEFFDVSYQAEKHVDNINRRKHLYNIEFPISGYGKGRIILDGNDIFVGVRRNEVILYSRSLRKRVVPRIATAYNYRRSDLALYRFLSDLQNQSLRTNLGINIDDIVPGMKHYPRISYKNIILSPERWLIPGSLIDKLRTLGSKAAVILLREWLSNLNCSIFRAGNGDQTLIFDTGDPLDIGMLVKFLKQQKVTQAYLAEGLISERSDVIDENGHSYAAEMLLSAAHRKQIYEPIDIHPSSLAPDSICRNLSPGSEWLYYELYTHHSVSNELLINFIAPFFKTYRSYIRKWFFIRYADQGEHIRLRIHLKDRSAVSHLMISLNDLLDELLRNGKLADVQIKTYKREIERYGDCRMIILEDLFHADSEIVLSTIKHGPSLNALYASTIDFVNDLLKCAFSSQQDAVLFVQQMVEYFNREFDLNGSSFKEINKGYKLFKSSPVPIFFKKHRKHKLLMKKVQRCLAVGDRSTVADLVADVIHLRVNRLFPDQQRKHEALLYQYQLKDMKRPQDH</sequence>
<dbReference type="Proteomes" id="UP000318010">
    <property type="component" value="Unassembled WGS sequence"/>
</dbReference>
<evidence type="ECO:0000313" key="3">
    <source>
        <dbReference type="EMBL" id="TWR26814.1"/>
    </source>
</evidence>
<dbReference type="Pfam" id="PF04738">
    <property type="entry name" value="Lant_dehydr_N"/>
    <property type="match status" value="2"/>
</dbReference>
<evidence type="ECO:0008006" key="5">
    <source>
        <dbReference type="Google" id="ProtNLM"/>
    </source>
</evidence>
<feature type="domain" description="Lantibiotic dehydratase N-terminal" evidence="1">
    <location>
        <begin position="226"/>
        <end position="610"/>
    </location>
</feature>
<gene>
    <name evidence="3" type="ORF">FPZ42_07185</name>
</gene>
<keyword evidence="4" id="KW-1185">Reference proteome</keyword>
<feature type="domain" description="Thiopeptide-type bacteriocin biosynthesis" evidence="2">
    <location>
        <begin position="686"/>
        <end position="929"/>
    </location>
</feature>
<evidence type="ECO:0000259" key="2">
    <source>
        <dbReference type="Pfam" id="PF14028"/>
    </source>
</evidence>
<evidence type="ECO:0000259" key="1">
    <source>
        <dbReference type="Pfam" id="PF04738"/>
    </source>
</evidence>
<proteinExistence type="predicted"/>
<comment type="caution">
    <text evidence="3">The sequence shown here is derived from an EMBL/GenBank/DDBJ whole genome shotgun (WGS) entry which is preliminary data.</text>
</comment>